<dbReference type="OrthoDB" id="10261782at2759"/>
<sequence length="575" mass="65345">MRFTSWPVALCVLASTCFDTTARNIPPVQYAVQEPLPAYPEPKLSTSFSSESWDLNEVLTENTTAQWIFSSASGLLQSNPNIRYRNGHSIVPGIVRAGTLLYHGRNDSNSPTTPEWFAFNTEVSYMFCQVLSINSPGAGAWHHTFRVTRPLRILYFDGAGNFLLGDGPLDSQDIVAWGEVMPNLAFAEAERIEKLCEWGRRMGLDGFIRMAVVSELMLCNYRSVEAVSSVHLEITPLPPYWKTIGKEPELPRFPTDTIPIDTNFIGMIKTGLRTAQYPGLSPVRLDLTRFVSFYDLDLVPSLAKVRSGKRRWQHRLLGIDKEDIKRVRGYLEEQLVNEKAWLRAEAWEDTIDWMALLHSIVEPYGEYLEDIWNLVSTTTNKDQALVKQVQDTFQLIESLARPFVLFSVAPPESFFNETSGSLDWASPVFQECSTSIIPALHRVSSLSHSEKLLLDAVKHTTRELCRGVIKVWVRGVQHGLSKVIGVHRESLSEHSDVSAGQLLDIWRTDLEILREWLDWGVWLRCRPVCGENEMCYIPTYPFSVGESKPEWHADDPKTRCVRKVAPYVYADDYNP</sequence>
<feature type="chain" id="PRO_5040481356" evidence="1">
    <location>
        <begin position="23"/>
        <end position="575"/>
    </location>
</feature>
<dbReference type="InterPro" id="IPR038921">
    <property type="entry name" value="YOR389W-like"/>
</dbReference>
<gene>
    <name evidence="2" type="ORF">BDP27DRAFT_288822</name>
</gene>
<accession>A0A9P5Q255</accession>
<evidence type="ECO:0000256" key="1">
    <source>
        <dbReference type="SAM" id="SignalP"/>
    </source>
</evidence>
<dbReference type="EMBL" id="JADNRY010000017">
    <property type="protein sequence ID" value="KAF9073661.1"/>
    <property type="molecule type" value="Genomic_DNA"/>
</dbReference>
<evidence type="ECO:0000313" key="2">
    <source>
        <dbReference type="EMBL" id="KAF9073661.1"/>
    </source>
</evidence>
<evidence type="ECO:0000313" key="3">
    <source>
        <dbReference type="Proteomes" id="UP000772434"/>
    </source>
</evidence>
<reference evidence="2" key="1">
    <citation type="submission" date="2020-11" db="EMBL/GenBank/DDBJ databases">
        <authorList>
            <consortium name="DOE Joint Genome Institute"/>
            <person name="Ahrendt S."/>
            <person name="Riley R."/>
            <person name="Andreopoulos W."/>
            <person name="Labutti K."/>
            <person name="Pangilinan J."/>
            <person name="Ruiz-Duenas F.J."/>
            <person name="Barrasa J.M."/>
            <person name="Sanchez-Garcia M."/>
            <person name="Camarero S."/>
            <person name="Miyauchi S."/>
            <person name="Serrano A."/>
            <person name="Linde D."/>
            <person name="Babiker R."/>
            <person name="Drula E."/>
            <person name="Ayuso-Fernandez I."/>
            <person name="Pacheco R."/>
            <person name="Padilla G."/>
            <person name="Ferreira P."/>
            <person name="Barriuso J."/>
            <person name="Kellner H."/>
            <person name="Castanera R."/>
            <person name="Alfaro M."/>
            <person name="Ramirez L."/>
            <person name="Pisabarro A.G."/>
            <person name="Kuo A."/>
            <person name="Tritt A."/>
            <person name="Lipzen A."/>
            <person name="He G."/>
            <person name="Yan M."/>
            <person name="Ng V."/>
            <person name="Cullen D."/>
            <person name="Martin F."/>
            <person name="Rosso M.-N."/>
            <person name="Henrissat B."/>
            <person name="Hibbett D."/>
            <person name="Martinez A.T."/>
            <person name="Grigoriev I.V."/>
        </authorList>
    </citation>
    <scope>NUCLEOTIDE SEQUENCE</scope>
    <source>
        <strain evidence="2">AH 40177</strain>
    </source>
</reference>
<organism evidence="2 3">
    <name type="scientific">Rhodocollybia butyracea</name>
    <dbReference type="NCBI Taxonomy" id="206335"/>
    <lineage>
        <taxon>Eukaryota</taxon>
        <taxon>Fungi</taxon>
        <taxon>Dikarya</taxon>
        <taxon>Basidiomycota</taxon>
        <taxon>Agaricomycotina</taxon>
        <taxon>Agaricomycetes</taxon>
        <taxon>Agaricomycetidae</taxon>
        <taxon>Agaricales</taxon>
        <taxon>Marasmiineae</taxon>
        <taxon>Omphalotaceae</taxon>
        <taxon>Rhodocollybia</taxon>
    </lineage>
</organism>
<dbReference type="PANTHER" id="PTHR35204">
    <property type="entry name" value="YALI0A21131P"/>
    <property type="match status" value="1"/>
</dbReference>
<protein>
    <submittedName>
        <fullName evidence="2">Uncharacterized protein</fullName>
    </submittedName>
</protein>
<name>A0A9P5Q255_9AGAR</name>
<dbReference type="PANTHER" id="PTHR35204:SF1">
    <property type="entry name" value="ENTEROTOXIN"/>
    <property type="match status" value="1"/>
</dbReference>
<comment type="caution">
    <text evidence="2">The sequence shown here is derived from an EMBL/GenBank/DDBJ whole genome shotgun (WGS) entry which is preliminary data.</text>
</comment>
<feature type="signal peptide" evidence="1">
    <location>
        <begin position="1"/>
        <end position="22"/>
    </location>
</feature>
<dbReference type="Proteomes" id="UP000772434">
    <property type="component" value="Unassembled WGS sequence"/>
</dbReference>
<dbReference type="AlphaFoldDB" id="A0A9P5Q255"/>
<keyword evidence="3" id="KW-1185">Reference proteome</keyword>
<keyword evidence="1" id="KW-0732">Signal</keyword>
<proteinExistence type="predicted"/>